<evidence type="ECO:0000259" key="3">
    <source>
        <dbReference type="PROSITE" id="PS51186"/>
    </source>
</evidence>
<organism evidence="4 5">
    <name type="scientific">Bacillus sonorensis</name>
    <dbReference type="NCBI Taxonomy" id="119858"/>
    <lineage>
        <taxon>Bacteria</taxon>
        <taxon>Bacillati</taxon>
        <taxon>Bacillota</taxon>
        <taxon>Bacilli</taxon>
        <taxon>Bacillales</taxon>
        <taxon>Bacillaceae</taxon>
        <taxon>Bacillus</taxon>
    </lineage>
</organism>
<dbReference type="GeneID" id="92854763"/>
<evidence type="ECO:0000313" key="5">
    <source>
        <dbReference type="Proteomes" id="UP000196877"/>
    </source>
</evidence>
<proteinExistence type="predicted"/>
<gene>
    <name evidence="4" type="ORF">S101395_01275</name>
</gene>
<keyword evidence="1" id="KW-0808">Transferase</keyword>
<dbReference type="InterPro" id="IPR000182">
    <property type="entry name" value="GNAT_dom"/>
</dbReference>
<name>A0ABM6LEY1_9BACI</name>
<dbReference type="PROSITE" id="PS51186">
    <property type="entry name" value="GNAT"/>
    <property type="match status" value="1"/>
</dbReference>
<sequence>MKRQYRLANEHDAKELLALTRRAYEPIRKLGIHFAAAHADLDLVLNNIRKNACYVMEEDGRIIATISLRMPWGQQPGPYGVPHIWWFAVDPASGKKGVGSELLQWLEQTVLRDTLKVPFVSLGTADKHPWLIDMYERKGYVRTGEQDLGKGHMTVYMKKEIRTDLSHKKAGKS</sequence>
<evidence type="ECO:0000313" key="4">
    <source>
        <dbReference type="EMBL" id="ASB87785.1"/>
    </source>
</evidence>
<dbReference type="Gene3D" id="3.40.630.30">
    <property type="match status" value="1"/>
</dbReference>
<dbReference type="Pfam" id="PF00583">
    <property type="entry name" value="Acetyltransf_1"/>
    <property type="match status" value="1"/>
</dbReference>
<evidence type="ECO:0000256" key="1">
    <source>
        <dbReference type="ARBA" id="ARBA00022679"/>
    </source>
</evidence>
<keyword evidence="5" id="KW-1185">Reference proteome</keyword>
<dbReference type="CDD" id="cd04301">
    <property type="entry name" value="NAT_SF"/>
    <property type="match status" value="1"/>
</dbReference>
<dbReference type="EMBL" id="CP021920">
    <property type="protein sequence ID" value="ASB87785.1"/>
    <property type="molecule type" value="Genomic_DNA"/>
</dbReference>
<dbReference type="PANTHER" id="PTHR43800">
    <property type="entry name" value="PEPTIDYL-LYSINE N-ACETYLTRANSFERASE YJAB"/>
    <property type="match status" value="1"/>
</dbReference>
<protein>
    <submittedName>
        <fullName evidence="4">N-acetyltransferase YxeL</fullName>
    </submittedName>
</protein>
<reference evidence="4 5" key="1">
    <citation type="submission" date="2017-06" db="EMBL/GenBank/DDBJ databases">
        <title>Genome sequence of Bacillus sonorensis strain SRCM101395.</title>
        <authorList>
            <person name="Cho S.H."/>
        </authorList>
    </citation>
    <scope>NUCLEOTIDE SEQUENCE [LARGE SCALE GENOMIC DNA]</scope>
    <source>
        <strain evidence="4 5">SRCM101395</strain>
    </source>
</reference>
<evidence type="ECO:0000256" key="2">
    <source>
        <dbReference type="ARBA" id="ARBA00023315"/>
    </source>
</evidence>
<dbReference type="PANTHER" id="PTHR43800:SF1">
    <property type="entry name" value="PEPTIDYL-LYSINE N-ACETYLTRANSFERASE YJAB"/>
    <property type="match status" value="1"/>
</dbReference>
<dbReference type="Proteomes" id="UP000196877">
    <property type="component" value="Chromosome"/>
</dbReference>
<dbReference type="InterPro" id="IPR016181">
    <property type="entry name" value="Acyl_CoA_acyltransferase"/>
</dbReference>
<accession>A0ABM6LEY1</accession>
<dbReference type="SUPFAM" id="SSF55729">
    <property type="entry name" value="Acyl-CoA N-acyltransferases (Nat)"/>
    <property type="match status" value="1"/>
</dbReference>
<keyword evidence="2" id="KW-0012">Acyltransferase</keyword>
<dbReference type="RefSeq" id="WP_006636060.1">
    <property type="nucleotide sequence ID" value="NZ_BORD01000003.1"/>
</dbReference>
<feature type="domain" description="N-acetyltransferase" evidence="3">
    <location>
        <begin position="3"/>
        <end position="162"/>
    </location>
</feature>